<protein>
    <recommendedName>
        <fullName evidence="3">HEAT repeat domain-containing protein</fullName>
    </recommendedName>
</protein>
<dbReference type="EMBL" id="JAVRIC010000002">
    <property type="protein sequence ID" value="MDT0496076.1"/>
    <property type="molecule type" value="Genomic_DNA"/>
</dbReference>
<evidence type="ECO:0008006" key="3">
    <source>
        <dbReference type="Google" id="ProtNLM"/>
    </source>
</evidence>
<sequence length="296" mass="33510">MALIIPCEGHDTIDTEDYLDYVQAKVDLNDEDSIAESAPMLRALANDRELIVRRLNELIARQFSDETTPSSQAILLGQRKNFYVRANVWPSTADIVAGRVFQGQFSYDLAHDHNFSFLTVNYSGSGYETDLFEYDFESVVGYVGESVSIRPLQRMRFGRDMAMLYRASRDLHVQHPPKEMSITLNLMVSVPEVRAREQYFFDLERGVIAGYPAESENSKRSSFFRIASMLGDGNTRDLLADLMVRHPSPRARIGAVSALDRLAPDLHVWALAVDDPHPLVTREARAQLAQYSDRDS</sequence>
<keyword evidence="2" id="KW-1185">Reference proteome</keyword>
<dbReference type="Proteomes" id="UP001254608">
    <property type="component" value="Unassembled WGS sequence"/>
</dbReference>
<evidence type="ECO:0000313" key="2">
    <source>
        <dbReference type="Proteomes" id="UP001254608"/>
    </source>
</evidence>
<organism evidence="1 2">
    <name type="scientific">Banduia mediterranea</name>
    <dbReference type="NCBI Taxonomy" id="3075609"/>
    <lineage>
        <taxon>Bacteria</taxon>
        <taxon>Pseudomonadati</taxon>
        <taxon>Pseudomonadota</taxon>
        <taxon>Gammaproteobacteria</taxon>
        <taxon>Nevskiales</taxon>
        <taxon>Algiphilaceae</taxon>
        <taxon>Banduia</taxon>
    </lineage>
</organism>
<proteinExistence type="predicted"/>
<accession>A0ABU2WDY0</accession>
<reference evidence="1 2" key="1">
    <citation type="submission" date="2023-09" db="EMBL/GenBank/DDBJ databases">
        <authorList>
            <person name="Rey-Velasco X."/>
        </authorList>
    </citation>
    <scope>NUCLEOTIDE SEQUENCE [LARGE SCALE GENOMIC DNA]</scope>
    <source>
        <strain evidence="1 2">W345</strain>
    </source>
</reference>
<comment type="caution">
    <text evidence="1">The sequence shown here is derived from an EMBL/GenBank/DDBJ whole genome shotgun (WGS) entry which is preliminary data.</text>
</comment>
<gene>
    <name evidence="1" type="ORF">RM530_01670</name>
</gene>
<evidence type="ECO:0000313" key="1">
    <source>
        <dbReference type="EMBL" id="MDT0496076.1"/>
    </source>
</evidence>
<name>A0ABU2WDY0_9GAMM</name>
<dbReference type="RefSeq" id="WP_311363468.1">
    <property type="nucleotide sequence ID" value="NZ_JAVRIC010000002.1"/>
</dbReference>